<dbReference type="EMBL" id="JAMXLR010000092">
    <property type="protein sequence ID" value="MCO6047840.1"/>
    <property type="molecule type" value="Genomic_DNA"/>
</dbReference>
<proteinExistence type="predicted"/>
<accession>A0A9X2FEY1</accession>
<evidence type="ECO:0000313" key="1">
    <source>
        <dbReference type="EMBL" id="MCO6047840.1"/>
    </source>
</evidence>
<dbReference type="Proteomes" id="UP001155241">
    <property type="component" value="Unassembled WGS sequence"/>
</dbReference>
<organism evidence="1 2">
    <name type="scientific">Aeoliella straminimaris</name>
    <dbReference type="NCBI Taxonomy" id="2954799"/>
    <lineage>
        <taxon>Bacteria</taxon>
        <taxon>Pseudomonadati</taxon>
        <taxon>Planctomycetota</taxon>
        <taxon>Planctomycetia</taxon>
        <taxon>Pirellulales</taxon>
        <taxon>Lacipirellulaceae</taxon>
        <taxon>Aeoliella</taxon>
    </lineage>
</organism>
<evidence type="ECO:0000313" key="2">
    <source>
        <dbReference type="Proteomes" id="UP001155241"/>
    </source>
</evidence>
<keyword evidence="2" id="KW-1185">Reference proteome</keyword>
<sequence>MRPPTGELPEDFEYLRDALLLCADQDLGNPAKRDDLVDSFNGTDIGVLALAHHEIVRKEDLAAISQWYYESPLPNRSGSFAGACFRLLLVMDYLYEQSKEPFSSQRLQLLSRNRKPNWDHLPEKLAFLKDPAIKYGKYQFDDERYDFVESMTAEQREELVAVRAALGKEESLYKLLDDWFDEYSITDHEEAALIYFMFGVLDAADL</sequence>
<reference evidence="1" key="1">
    <citation type="submission" date="2022-06" db="EMBL/GenBank/DDBJ databases">
        <title>Aeoliella straminimaris, a novel planctomycete from sediments.</title>
        <authorList>
            <person name="Vitorino I.R."/>
            <person name="Lage O.M."/>
        </authorList>
    </citation>
    <scope>NUCLEOTIDE SEQUENCE</scope>
    <source>
        <strain evidence="1">ICT_H6.2</strain>
    </source>
</reference>
<name>A0A9X2FEY1_9BACT</name>
<gene>
    <name evidence="1" type="ORF">NG895_28375</name>
</gene>
<comment type="caution">
    <text evidence="1">The sequence shown here is derived from an EMBL/GenBank/DDBJ whole genome shotgun (WGS) entry which is preliminary data.</text>
</comment>
<dbReference type="RefSeq" id="WP_252855946.1">
    <property type="nucleotide sequence ID" value="NZ_JAMXLR010000092.1"/>
</dbReference>
<protein>
    <submittedName>
        <fullName evidence="1">Uncharacterized protein</fullName>
    </submittedName>
</protein>
<dbReference type="AlphaFoldDB" id="A0A9X2FEY1"/>